<feature type="region of interest" description="Disordered" evidence="1">
    <location>
        <begin position="136"/>
        <end position="219"/>
    </location>
</feature>
<name>A0A6L2KXP6_TANCI</name>
<feature type="compositionally biased region" description="Polar residues" evidence="1">
    <location>
        <begin position="1"/>
        <end position="18"/>
    </location>
</feature>
<evidence type="ECO:0000256" key="1">
    <source>
        <dbReference type="SAM" id="MobiDB-lite"/>
    </source>
</evidence>
<gene>
    <name evidence="2" type="ORF">Tci_026419</name>
</gene>
<proteinExistence type="predicted"/>
<feature type="region of interest" description="Disordered" evidence="1">
    <location>
        <begin position="1"/>
        <end position="25"/>
    </location>
</feature>
<feature type="region of interest" description="Disordered" evidence="1">
    <location>
        <begin position="45"/>
        <end position="101"/>
    </location>
</feature>
<feature type="compositionally biased region" description="Polar residues" evidence="1">
    <location>
        <begin position="71"/>
        <end position="87"/>
    </location>
</feature>
<sequence>MFVDLESSTQADGAQSSRVPVPLPKDPYEAIRQAYLVGTNIESEPFEGKARTPESPHIVAPPTCHVKESEGSGTSGARSTSLDSTAPLSPDHPLTHTTPALVPILRSTTRMAVRVLPAMSPDLSSGIAEMAAMSDSVFRKSKEDEEVEESPDSDSKSEGAEGEDPTTEDGDHTTGDEGLAMGVDGPGVDDQRYGLDDKSYSLDDKSHSVDDESPGLDDKVRNVEINGLGLKEEEEEEAVPGGQHQAAPVLAVFFIRSDGHSMFSSLV</sequence>
<reference evidence="2" key="1">
    <citation type="journal article" date="2019" name="Sci. Rep.">
        <title>Draft genome of Tanacetum cinerariifolium, the natural source of mosquito coil.</title>
        <authorList>
            <person name="Yamashiro T."/>
            <person name="Shiraishi A."/>
            <person name="Satake H."/>
            <person name="Nakayama K."/>
        </authorList>
    </citation>
    <scope>NUCLEOTIDE SEQUENCE</scope>
</reference>
<evidence type="ECO:0000313" key="2">
    <source>
        <dbReference type="EMBL" id="GEU54441.1"/>
    </source>
</evidence>
<accession>A0A6L2KXP6</accession>
<feature type="compositionally biased region" description="Basic and acidic residues" evidence="1">
    <location>
        <begin position="189"/>
        <end position="219"/>
    </location>
</feature>
<protein>
    <submittedName>
        <fullName evidence="2">Uncharacterized protein</fullName>
    </submittedName>
</protein>
<comment type="caution">
    <text evidence="2">The sequence shown here is derived from an EMBL/GenBank/DDBJ whole genome shotgun (WGS) entry which is preliminary data.</text>
</comment>
<dbReference type="EMBL" id="BKCJ010003331">
    <property type="protein sequence ID" value="GEU54441.1"/>
    <property type="molecule type" value="Genomic_DNA"/>
</dbReference>
<organism evidence="2">
    <name type="scientific">Tanacetum cinerariifolium</name>
    <name type="common">Dalmatian daisy</name>
    <name type="synonym">Chrysanthemum cinerariifolium</name>
    <dbReference type="NCBI Taxonomy" id="118510"/>
    <lineage>
        <taxon>Eukaryota</taxon>
        <taxon>Viridiplantae</taxon>
        <taxon>Streptophyta</taxon>
        <taxon>Embryophyta</taxon>
        <taxon>Tracheophyta</taxon>
        <taxon>Spermatophyta</taxon>
        <taxon>Magnoliopsida</taxon>
        <taxon>eudicotyledons</taxon>
        <taxon>Gunneridae</taxon>
        <taxon>Pentapetalae</taxon>
        <taxon>asterids</taxon>
        <taxon>campanulids</taxon>
        <taxon>Asterales</taxon>
        <taxon>Asteraceae</taxon>
        <taxon>Asteroideae</taxon>
        <taxon>Anthemideae</taxon>
        <taxon>Anthemidinae</taxon>
        <taxon>Tanacetum</taxon>
    </lineage>
</organism>
<dbReference type="AlphaFoldDB" id="A0A6L2KXP6"/>